<dbReference type="EMBL" id="GDID01007183">
    <property type="protein sequence ID" value="JAP89423.1"/>
    <property type="molecule type" value="Transcribed_RNA"/>
</dbReference>
<evidence type="ECO:0008006" key="2">
    <source>
        <dbReference type="Google" id="ProtNLM"/>
    </source>
</evidence>
<feature type="non-terminal residue" evidence="1">
    <location>
        <position position="1"/>
    </location>
</feature>
<proteinExistence type="predicted"/>
<protein>
    <recommendedName>
        <fullName evidence="2">Leucine rich repeats-containing protein</fullName>
    </recommendedName>
</protein>
<gene>
    <name evidence="1" type="ORF">TPC1_31082</name>
</gene>
<accession>A0A146JXL6</accession>
<reference evidence="1" key="1">
    <citation type="submission" date="2015-07" db="EMBL/GenBank/DDBJ databases">
        <title>Adaptation to a free-living lifestyle via gene acquisitions in the diplomonad Trepomonas sp. PC1.</title>
        <authorList>
            <person name="Xu F."/>
            <person name="Jerlstrom-Hultqvist J."/>
            <person name="Kolisko M."/>
            <person name="Simpson A.G.B."/>
            <person name="Roger A.J."/>
            <person name="Svard S.G."/>
            <person name="Andersson J.O."/>
        </authorList>
    </citation>
    <scope>NUCLEOTIDE SEQUENCE</scope>
    <source>
        <strain evidence="1">PC1</strain>
    </source>
</reference>
<name>A0A146JXL6_9EUKA</name>
<sequence length="416" mass="48382">KFFIFSVEFDVNSLSKNHWLFVTHIIAPNLRFIDQSFRSFQRLMTLITPNAIEIKYNALRELPLLQNVFAPKVQQFQQNCFQSNKSLFSIYHQPSSFAFQSIQQVTIKSLKVLQTDLNAFFDVMVKKLYIAKNAQVKSSQMFSADVIDDRSVDSQSSKLFVVQNKKECKQSLSFISSGEMHIKGKTLHVQSENLSQSQQNEIQLLDVSKIVAFNLTSFNLLNTWVQDIQMPNLKQITCQKSHCLQNLSNLSLIQKIQYNSFSLCNNLRCVELLNLEFPLFNCFNFCSVLSFVNLPKIKQLNQSFNFCLDLQFFNADELTNCEESIQCSEFFQVRVFAPKLLKKFNQEQNCIKVGERNVYRVSEVDLGEKRRIYGVSQKMKNELKKDQKAQKEVNLVIRYKMKKICQLIAKFELGTE</sequence>
<organism evidence="1">
    <name type="scientific">Trepomonas sp. PC1</name>
    <dbReference type="NCBI Taxonomy" id="1076344"/>
    <lineage>
        <taxon>Eukaryota</taxon>
        <taxon>Metamonada</taxon>
        <taxon>Diplomonadida</taxon>
        <taxon>Hexamitidae</taxon>
        <taxon>Hexamitinae</taxon>
        <taxon>Trepomonas</taxon>
    </lineage>
</organism>
<dbReference type="AlphaFoldDB" id="A0A146JXL6"/>
<evidence type="ECO:0000313" key="1">
    <source>
        <dbReference type="EMBL" id="JAP89423.1"/>
    </source>
</evidence>